<evidence type="ECO:0000259" key="1">
    <source>
        <dbReference type="Pfam" id="PF17919"/>
    </source>
</evidence>
<dbReference type="Pfam" id="PF17919">
    <property type="entry name" value="RT_RNaseH_2"/>
    <property type="match status" value="1"/>
</dbReference>
<dbReference type="PANTHER" id="PTHR33064">
    <property type="entry name" value="POL PROTEIN"/>
    <property type="match status" value="1"/>
</dbReference>
<proteinExistence type="predicted"/>
<dbReference type="AlphaFoldDB" id="A0ABD0P9K3"/>
<accession>A0ABD0P9K3</accession>
<protein>
    <recommendedName>
        <fullName evidence="1">Reverse transcriptase/retrotransposon-derived protein RNase H-like domain-containing protein</fullName>
    </recommendedName>
</protein>
<dbReference type="InterPro" id="IPR041577">
    <property type="entry name" value="RT_RNaseH_2"/>
</dbReference>
<organism evidence="2 3">
    <name type="scientific">Cirrhinus mrigala</name>
    <name type="common">Mrigala</name>
    <dbReference type="NCBI Taxonomy" id="683832"/>
    <lineage>
        <taxon>Eukaryota</taxon>
        <taxon>Metazoa</taxon>
        <taxon>Chordata</taxon>
        <taxon>Craniata</taxon>
        <taxon>Vertebrata</taxon>
        <taxon>Euteleostomi</taxon>
        <taxon>Actinopterygii</taxon>
        <taxon>Neopterygii</taxon>
        <taxon>Teleostei</taxon>
        <taxon>Ostariophysi</taxon>
        <taxon>Cypriniformes</taxon>
        <taxon>Cyprinidae</taxon>
        <taxon>Labeoninae</taxon>
        <taxon>Labeonini</taxon>
        <taxon>Cirrhinus</taxon>
    </lineage>
</organism>
<dbReference type="Proteomes" id="UP001529510">
    <property type="component" value="Unassembled WGS sequence"/>
</dbReference>
<dbReference type="Gene3D" id="3.30.70.270">
    <property type="match status" value="1"/>
</dbReference>
<reference evidence="2 3" key="1">
    <citation type="submission" date="2024-05" db="EMBL/GenBank/DDBJ databases">
        <title>Genome sequencing and assembly of Indian major carp, Cirrhinus mrigala (Hamilton, 1822).</title>
        <authorList>
            <person name="Mohindra V."/>
            <person name="Chowdhury L.M."/>
            <person name="Lal K."/>
            <person name="Jena J.K."/>
        </authorList>
    </citation>
    <scope>NUCLEOTIDE SEQUENCE [LARGE SCALE GENOMIC DNA]</scope>
    <source>
        <strain evidence="2">CM1030</strain>
        <tissue evidence="2">Blood</tissue>
    </source>
</reference>
<feature type="non-terminal residue" evidence="2">
    <location>
        <position position="1"/>
    </location>
</feature>
<dbReference type="InterPro" id="IPR051320">
    <property type="entry name" value="Viral_Replic_Matur_Polypro"/>
</dbReference>
<sequence>PLTDLLQKAGKNPVKWTEACERAFNTLRRKMCSAPVLQSPDFTLRFLVHVVASDKGIEAVLAQGTLGAEKPVVFLSRKLLPRET</sequence>
<evidence type="ECO:0000313" key="3">
    <source>
        <dbReference type="Proteomes" id="UP001529510"/>
    </source>
</evidence>
<evidence type="ECO:0000313" key="2">
    <source>
        <dbReference type="EMBL" id="KAL0170625.1"/>
    </source>
</evidence>
<comment type="caution">
    <text evidence="2">The sequence shown here is derived from an EMBL/GenBank/DDBJ whole genome shotgun (WGS) entry which is preliminary data.</text>
</comment>
<feature type="domain" description="Reverse transcriptase/retrotransposon-derived protein RNase H-like" evidence="1">
    <location>
        <begin position="16"/>
        <end position="83"/>
    </location>
</feature>
<name>A0ABD0P9K3_CIRMR</name>
<dbReference type="InterPro" id="IPR043502">
    <property type="entry name" value="DNA/RNA_pol_sf"/>
</dbReference>
<dbReference type="SUPFAM" id="SSF56672">
    <property type="entry name" value="DNA/RNA polymerases"/>
    <property type="match status" value="1"/>
</dbReference>
<dbReference type="PANTHER" id="PTHR33064:SF37">
    <property type="entry name" value="RIBONUCLEASE H"/>
    <property type="match status" value="1"/>
</dbReference>
<dbReference type="EMBL" id="JAMKFB020000017">
    <property type="protein sequence ID" value="KAL0170625.1"/>
    <property type="molecule type" value="Genomic_DNA"/>
</dbReference>
<dbReference type="InterPro" id="IPR043128">
    <property type="entry name" value="Rev_trsase/Diguanyl_cyclase"/>
</dbReference>
<feature type="non-terminal residue" evidence="2">
    <location>
        <position position="84"/>
    </location>
</feature>
<gene>
    <name evidence="2" type="ORF">M9458_035221</name>
</gene>
<keyword evidence="3" id="KW-1185">Reference proteome</keyword>